<dbReference type="PANTHER" id="PTHR43283">
    <property type="entry name" value="BETA-LACTAMASE-RELATED"/>
    <property type="match status" value="1"/>
</dbReference>
<protein>
    <submittedName>
        <fullName evidence="2">Beta-lactamase</fullName>
    </submittedName>
</protein>
<dbReference type="Proteomes" id="UP000307440">
    <property type="component" value="Unassembled WGS sequence"/>
</dbReference>
<dbReference type="InterPro" id="IPR001466">
    <property type="entry name" value="Beta-lactam-related"/>
</dbReference>
<sequence length="405" mass="44610">MPKISAAGLEALDKLIAETLSAGKLPGFALAVSNLDEQLYAKGAGNKTYGDPTSAQVTDESVFWICSMTKLLAAIAALQLIERGELTFDTPVSKIFPEFATPIIVKEDKTYEPAKETITILHLLTHTSGINYGFGVGALHILPEAYRHVYDAVNPHEQFFALLKGEYPEIPLVFEPGASFAYGFSSDVLGFVVEKVTGQTLEAYSRKNIFDPLGVKATYHLTAELKEKLVDLTFRNADGSIANWENRAAVIQRHPDPVYANFGGIGSYSTLPDYVTILRHLMQIEAGRDVSTPILKKETVKSLFEPKLNDAGSQAINFMAFFLVQNSAHYRNLNWSTGLAVSTNDWEGRRKTGSAFWSGWAGSWYFMDPKTGISLAFASQIVPTIDQVTFEIADKAEEIIYANLE</sequence>
<evidence type="ECO:0000259" key="1">
    <source>
        <dbReference type="Pfam" id="PF00144"/>
    </source>
</evidence>
<dbReference type="Gene3D" id="3.40.710.10">
    <property type="entry name" value="DD-peptidase/beta-lactamase superfamily"/>
    <property type="match status" value="1"/>
</dbReference>
<name>A0A5C3KG91_COPMA</name>
<evidence type="ECO:0000313" key="3">
    <source>
        <dbReference type="Proteomes" id="UP000307440"/>
    </source>
</evidence>
<dbReference type="AlphaFoldDB" id="A0A5C3KG91"/>
<dbReference type="PANTHER" id="PTHR43283:SF3">
    <property type="entry name" value="BETA-LACTAMASE FAMILY PROTEIN (AFU_ORTHOLOGUE AFUA_5G07500)"/>
    <property type="match status" value="1"/>
</dbReference>
<dbReference type="OrthoDB" id="428260at2759"/>
<dbReference type="Pfam" id="PF00144">
    <property type="entry name" value="Beta-lactamase"/>
    <property type="match status" value="1"/>
</dbReference>
<accession>A0A5C3KG91</accession>
<dbReference type="InterPro" id="IPR050789">
    <property type="entry name" value="Diverse_Enzym_Activities"/>
</dbReference>
<dbReference type="InterPro" id="IPR012338">
    <property type="entry name" value="Beta-lactam/transpept-like"/>
</dbReference>
<proteinExistence type="predicted"/>
<organism evidence="2 3">
    <name type="scientific">Coprinopsis marcescibilis</name>
    <name type="common">Agaric fungus</name>
    <name type="synonym">Psathyrella marcescibilis</name>
    <dbReference type="NCBI Taxonomy" id="230819"/>
    <lineage>
        <taxon>Eukaryota</taxon>
        <taxon>Fungi</taxon>
        <taxon>Dikarya</taxon>
        <taxon>Basidiomycota</taxon>
        <taxon>Agaricomycotina</taxon>
        <taxon>Agaricomycetes</taxon>
        <taxon>Agaricomycetidae</taxon>
        <taxon>Agaricales</taxon>
        <taxon>Agaricineae</taxon>
        <taxon>Psathyrellaceae</taxon>
        <taxon>Coprinopsis</taxon>
    </lineage>
</organism>
<gene>
    <name evidence="2" type="ORF">FA15DRAFT_244279</name>
</gene>
<evidence type="ECO:0000313" key="2">
    <source>
        <dbReference type="EMBL" id="TFK18683.1"/>
    </source>
</evidence>
<dbReference type="SUPFAM" id="SSF56601">
    <property type="entry name" value="beta-lactamase/transpeptidase-like"/>
    <property type="match status" value="1"/>
</dbReference>
<reference evidence="2 3" key="1">
    <citation type="journal article" date="2019" name="Nat. Ecol. Evol.">
        <title>Megaphylogeny resolves global patterns of mushroom evolution.</title>
        <authorList>
            <person name="Varga T."/>
            <person name="Krizsan K."/>
            <person name="Foldi C."/>
            <person name="Dima B."/>
            <person name="Sanchez-Garcia M."/>
            <person name="Sanchez-Ramirez S."/>
            <person name="Szollosi G.J."/>
            <person name="Szarkandi J.G."/>
            <person name="Papp V."/>
            <person name="Albert L."/>
            <person name="Andreopoulos W."/>
            <person name="Angelini C."/>
            <person name="Antonin V."/>
            <person name="Barry K.W."/>
            <person name="Bougher N.L."/>
            <person name="Buchanan P."/>
            <person name="Buyck B."/>
            <person name="Bense V."/>
            <person name="Catcheside P."/>
            <person name="Chovatia M."/>
            <person name="Cooper J."/>
            <person name="Damon W."/>
            <person name="Desjardin D."/>
            <person name="Finy P."/>
            <person name="Geml J."/>
            <person name="Haridas S."/>
            <person name="Hughes K."/>
            <person name="Justo A."/>
            <person name="Karasinski D."/>
            <person name="Kautmanova I."/>
            <person name="Kiss B."/>
            <person name="Kocsube S."/>
            <person name="Kotiranta H."/>
            <person name="LaButti K.M."/>
            <person name="Lechner B.E."/>
            <person name="Liimatainen K."/>
            <person name="Lipzen A."/>
            <person name="Lukacs Z."/>
            <person name="Mihaltcheva S."/>
            <person name="Morgado L.N."/>
            <person name="Niskanen T."/>
            <person name="Noordeloos M.E."/>
            <person name="Ohm R.A."/>
            <person name="Ortiz-Santana B."/>
            <person name="Ovrebo C."/>
            <person name="Racz N."/>
            <person name="Riley R."/>
            <person name="Savchenko A."/>
            <person name="Shiryaev A."/>
            <person name="Soop K."/>
            <person name="Spirin V."/>
            <person name="Szebenyi C."/>
            <person name="Tomsovsky M."/>
            <person name="Tulloss R.E."/>
            <person name="Uehling J."/>
            <person name="Grigoriev I.V."/>
            <person name="Vagvolgyi C."/>
            <person name="Papp T."/>
            <person name="Martin F.M."/>
            <person name="Miettinen O."/>
            <person name="Hibbett D.S."/>
            <person name="Nagy L.G."/>
        </authorList>
    </citation>
    <scope>NUCLEOTIDE SEQUENCE [LARGE SCALE GENOMIC DNA]</scope>
    <source>
        <strain evidence="2 3">CBS 121175</strain>
    </source>
</reference>
<dbReference type="EMBL" id="ML210384">
    <property type="protein sequence ID" value="TFK18683.1"/>
    <property type="molecule type" value="Genomic_DNA"/>
</dbReference>
<feature type="domain" description="Beta-lactamase-related" evidence="1">
    <location>
        <begin position="12"/>
        <end position="385"/>
    </location>
</feature>
<keyword evidence="3" id="KW-1185">Reference proteome</keyword>
<dbReference type="STRING" id="230819.A0A5C3KG91"/>